<reference evidence="1 2" key="1">
    <citation type="submission" date="2021-06" db="EMBL/GenBank/DDBJ databases">
        <title>Caerostris extrusa draft genome.</title>
        <authorList>
            <person name="Kono N."/>
            <person name="Arakawa K."/>
        </authorList>
    </citation>
    <scope>NUCLEOTIDE SEQUENCE [LARGE SCALE GENOMIC DNA]</scope>
</reference>
<name>A0AAV4WL14_CAEEX</name>
<evidence type="ECO:0000313" key="2">
    <source>
        <dbReference type="Proteomes" id="UP001054945"/>
    </source>
</evidence>
<organism evidence="1 2">
    <name type="scientific">Caerostris extrusa</name>
    <name type="common">Bark spider</name>
    <name type="synonym">Caerostris bankana</name>
    <dbReference type="NCBI Taxonomy" id="172846"/>
    <lineage>
        <taxon>Eukaryota</taxon>
        <taxon>Metazoa</taxon>
        <taxon>Ecdysozoa</taxon>
        <taxon>Arthropoda</taxon>
        <taxon>Chelicerata</taxon>
        <taxon>Arachnida</taxon>
        <taxon>Araneae</taxon>
        <taxon>Araneomorphae</taxon>
        <taxon>Entelegynae</taxon>
        <taxon>Araneoidea</taxon>
        <taxon>Araneidae</taxon>
        <taxon>Caerostris</taxon>
    </lineage>
</organism>
<dbReference type="EMBL" id="BPLR01016323">
    <property type="protein sequence ID" value="GIY83018.1"/>
    <property type="molecule type" value="Genomic_DNA"/>
</dbReference>
<proteinExistence type="predicted"/>
<dbReference type="AlphaFoldDB" id="A0AAV4WL14"/>
<protein>
    <submittedName>
        <fullName evidence="1">Uncharacterized protein</fullName>
    </submittedName>
</protein>
<comment type="caution">
    <text evidence="1">The sequence shown here is derived from an EMBL/GenBank/DDBJ whole genome shotgun (WGS) entry which is preliminary data.</text>
</comment>
<evidence type="ECO:0000313" key="1">
    <source>
        <dbReference type="EMBL" id="GIY83018.1"/>
    </source>
</evidence>
<dbReference type="Proteomes" id="UP001054945">
    <property type="component" value="Unassembled WGS sequence"/>
</dbReference>
<keyword evidence="2" id="KW-1185">Reference proteome</keyword>
<sequence length="74" mass="8272">MASVVCSIHCDTACLWELCHAKFGKREARLTCSRVVQNWSFFPRRAPERKGSVVVVQSCASYRSSRGLIPTSPI</sequence>
<accession>A0AAV4WL14</accession>
<gene>
    <name evidence="1" type="ORF">CEXT_87331</name>
</gene>